<dbReference type="InterPro" id="IPR019257">
    <property type="entry name" value="MeTrfase_dom"/>
</dbReference>
<evidence type="ECO:0000259" key="3">
    <source>
        <dbReference type="Pfam" id="PF10017"/>
    </source>
</evidence>
<evidence type="ECO:0000256" key="2">
    <source>
        <dbReference type="PROSITE-ProRule" id="PRU00504"/>
    </source>
</evidence>
<evidence type="ECO:0000256" key="1">
    <source>
        <dbReference type="ARBA" id="ARBA00022737"/>
    </source>
</evidence>
<dbReference type="InterPro" id="IPR011042">
    <property type="entry name" value="6-blade_b-propeller_TolB-like"/>
</dbReference>
<protein>
    <recommendedName>
        <fullName evidence="3">Histidine-specific methyltransferase SAM-dependent domain-containing protein</fullName>
    </recommendedName>
</protein>
<feature type="domain" description="Histidine-specific methyltransferase SAM-dependent" evidence="3">
    <location>
        <begin position="2"/>
        <end position="127"/>
    </location>
</feature>
<dbReference type="InterPro" id="IPR050952">
    <property type="entry name" value="TRIM-NHL_E3_ligases"/>
</dbReference>
<dbReference type="SUPFAM" id="SSF63825">
    <property type="entry name" value="YWTD domain"/>
    <property type="match status" value="1"/>
</dbReference>
<evidence type="ECO:0000313" key="4">
    <source>
        <dbReference type="EMBL" id="CAF2114928.1"/>
    </source>
</evidence>
<proteinExistence type="predicted"/>
<reference evidence="4" key="1">
    <citation type="submission" date="2021-02" db="EMBL/GenBank/DDBJ databases">
        <authorList>
            <person name="Nowell W R."/>
        </authorList>
    </citation>
    <scope>NUCLEOTIDE SEQUENCE</scope>
</reference>
<evidence type="ECO:0000313" key="5">
    <source>
        <dbReference type="Proteomes" id="UP000663856"/>
    </source>
</evidence>
<accession>A0A816UJI6</accession>
<name>A0A816UJI6_9BILA</name>
<sequence length="545" mass="60719">MCHDPSVLLSAYNDKNGVVADFQFNVLRRLNQEFGYNFDLDQFHYQPVWSEHNSSLEQHLQSLCSQQVKCIDQFGEKTLHFDKGETINMIDSYKFSIEEINMLLNITGFTIEHVWNDEHKWITVILAPQVNSQFCHGKNQYDRCSPNGACGCFFIAGSHDIGICTDEFVPCSELVACDGPNNICLQPNHRCVHHPRCHSAPVCYPIPSFNQQLCPPLSMTITTTVVPTATTATTTQVPVTHNIPVNATWSRIGVTIAGGNGYGGALNQFYYLNGFLTNDDQTLIVADWNNNRIVEWQVGASEGKVIAGGNGQGNRLDQVLFASDVLFDGKTNSVIICEDRNRRVVRWSRNPGTKQGELLLDDIFCEGLAMDEERNLYVSDILEDDVRRYAMGSTNGTLVAGGHHRGDAMNQFSQPASLFVDRQQTVYVSDKENHRIMKWEKGATEGVVVAGNNGNGNSLQQLSYPGGVYVDSIGTVYVTDIRNHRIMRWLKGAQQGTVIAGENGEGNAANQLARPTNISFDKRGNLYVFDSGNQRIQRFSIEDTN</sequence>
<gene>
    <name evidence="4" type="ORF">WKI299_LOCUS23001</name>
</gene>
<dbReference type="EMBL" id="CAJNRF010009922">
    <property type="protein sequence ID" value="CAF2114928.1"/>
    <property type="molecule type" value="Genomic_DNA"/>
</dbReference>
<dbReference type="PROSITE" id="PS51125">
    <property type="entry name" value="NHL"/>
    <property type="match status" value="1"/>
</dbReference>
<dbReference type="AlphaFoldDB" id="A0A816UJI6"/>
<dbReference type="InterPro" id="IPR001258">
    <property type="entry name" value="NHL_repeat"/>
</dbReference>
<dbReference type="PANTHER" id="PTHR24104:SF25">
    <property type="entry name" value="PROTEIN LIN-41"/>
    <property type="match status" value="1"/>
</dbReference>
<comment type="caution">
    <text evidence="4">The sequence shown here is derived from an EMBL/GenBank/DDBJ whole genome shotgun (WGS) entry which is preliminary data.</text>
</comment>
<dbReference type="Gene3D" id="2.120.10.30">
    <property type="entry name" value="TolB, C-terminal domain"/>
    <property type="match status" value="2"/>
</dbReference>
<feature type="repeat" description="NHL" evidence="2">
    <location>
        <begin position="403"/>
        <end position="442"/>
    </location>
</feature>
<dbReference type="Proteomes" id="UP000663856">
    <property type="component" value="Unassembled WGS sequence"/>
</dbReference>
<dbReference type="CDD" id="cd05819">
    <property type="entry name" value="NHL"/>
    <property type="match status" value="1"/>
</dbReference>
<organism evidence="4 5">
    <name type="scientific">Rotaria magnacalcarata</name>
    <dbReference type="NCBI Taxonomy" id="392030"/>
    <lineage>
        <taxon>Eukaryota</taxon>
        <taxon>Metazoa</taxon>
        <taxon>Spiralia</taxon>
        <taxon>Gnathifera</taxon>
        <taxon>Rotifera</taxon>
        <taxon>Eurotatoria</taxon>
        <taxon>Bdelloidea</taxon>
        <taxon>Philodinida</taxon>
        <taxon>Philodinidae</taxon>
        <taxon>Rotaria</taxon>
    </lineage>
</organism>
<keyword evidence="1" id="KW-0677">Repeat</keyword>
<dbReference type="GO" id="GO:0008270">
    <property type="term" value="F:zinc ion binding"/>
    <property type="evidence" value="ECO:0007669"/>
    <property type="project" value="UniProtKB-KW"/>
</dbReference>
<dbReference type="Pfam" id="PF10017">
    <property type="entry name" value="Methyltransf_33"/>
    <property type="match status" value="1"/>
</dbReference>
<dbReference type="PANTHER" id="PTHR24104">
    <property type="entry name" value="E3 UBIQUITIN-PROTEIN LIGASE NHLRC1-RELATED"/>
    <property type="match status" value="1"/>
</dbReference>